<dbReference type="GO" id="GO:1990189">
    <property type="term" value="F:protein N-terminal-serine acetyltransferase activity"/>
    <property type="evidence" value="ECO:0007669"/>
    <property type="project" value="TreeGrafter"/>
</dbReference>
<evidence type="ECO:0000259" key="1">
    <source>
        <dbReference type="PROSITE" id="PS51186"/>
    </source>
</evidence>
<organism evidence="2 3">
    <name type="scientific">Actinomadura rayongensis</name>
    <dbReference type="NCBI Taxonomy" id="1429076"/>
    <lineage>
        <taxon>Bacteria</taxon>
        <taxon>Bacillati</taxon>
        <taxon>Actinomycetota</taxon>
        <taxon>Actinomycetes</taxon>
        <taxon>Streptosporangiales</taxon>
        <taxon>Thermomonosporaceae</taxon>
        <taxon>Actinomadura</taxon>
    </lineage>
</organism>
<dbReference type="PANTHER" id="PTHR43441:SF3">
    <property type="entry name" value="ACETYLTRANSFERASE"/>
    <property type="match status" value="1"/>
</dbReference>
<feature type="domain" description="N-acetyltransferase" evidence="1">
    <location>
        <begin position="19"/>
        <end position="189"/>
    </location>
</feature>
<dbReference type="Pfam" id="PF13302">
    <property type="entry name" value="Acetyltransf_3"/>
    <property type="match status" value="1"/>
</dbReference>
<dbReference type="PANTHER" id="PTHR43441">
    <property type="entry name" value="RIBOSOMAL-PROTEIN-SERINE ACETYLTRANSFERASE"/>
    <property type="match status" value="1"/>
</dbReference>
<dbReference type="PROSITE" id="PS51186">
    <property type="entry name" value="GNAT"/>
    <property type="match status" value="1"/>
</dbReference>
<gene>
    <name evidence="2" type="ORF">GQ466_26610</name>
</gene>
<keyword evidence="2" id="KW-0808">Transferase</keyword>
<comment type="caution">
    <text evidence="2">The sequence shown here is derived from an EMBL/GenBank/DDBJ whole genome shotgun (WGS) entry which is preliminary data.</text>
</comment>
<protein>
    <submittedName>
        <fullName evidence="2">GNAT family N-acetyltransferase</fullName>
    </submittedName>
</protein>
<evidence type="ECO:0000313" key="3">
    <source>
        <dbReference type="Proteomes" id="UP000431901"/>
    </source>
</evidence>
<dbReference type="InterPro" id="IPR016181">
    <property type="entry name" value="Acyl_CoA_acyltransferase"/>
</dbReference>
<dbReference type="OrthoDB" id="9799321at2"/>
<dbReference type="SUPFAM" id="SSF55729">
    <property type="entry name" value="Acyl-CoA N-acyltransferases (Nat)"/>
    <property type="match status" value="1"/>
</dbReference>
<name>A0A6I4WL05_9ACTN</name>
<keyword evidence="3" id="KW-1185">Reference proteome</keyword>
<dbReference type="EMBL" id="WUTW01000008">
    <property type="protein sequence ID" value="MXQ67594.1"/>
    <property type="molecule type" value="Genomic_DNA"/>
</dbReference>
<sequence>MDAAPLTDRPPERIVLDDLVVRRWRPSDVAALDRAVAESFAELHEWMAWAAELPTPRDHAAYLAERDRSWADGTEFAYGIFAAGGEKDGAPVLGGAGLQVRPPVTREIGYWVHSAYTGRGIATRVAAALVRAAFAAPGVERVEIRCDAANDASASVARRLGFLLERTVEREPAAPGDTGRDLCWLLTRDDLREGRARLG</sequence>
<dbReference type="InterPro" id="IPR000182">
    <property type="entry name" value="GNAT_dom"/>
</dbReference>
<accession>A0A6I4WL05</accession>
<proteinExistence type="predicted"/>
<dbReference type="GO" id="GO:0008999">
    <property type="term" value="F:protein-N-terminal-alanine acetyltransferase activity"/>
    <property type="evidence" value="ECO:0007669"/>
    <property type="project" value="TreeGrafter"/>
</dbReference>
<dbReference type="RefSeq" id="WP_161105789.1">
    <property type="nucleotide sequence ID" value="NZ_JBHLYI010000011.1"/>
</dbReference>
<dbReference type="GO" id="GO:0005737">
    <property type="term" value="C:cytoplasm"/>
    <property type="evidence" value="ECO:0007669"/>
    <property type="project" value="TreeGrafter"/>
</dbReference>
<evidence type="ECO:0000313" key="2">
    <source>
        <dbReference type="EMBL" id="MXQ67594.1"/>
    </source>
</evidence>
<dbReference type="Gene3D" id="3.40.630.30">
    <property type="match status" value="1"/>
</dbReference>
<dbReference type="AlphaFoldDB" id="A0A6I4WL05"/>
<reference evidence="2 3" key="1">
    <citation type="submission" date="2019-12" db="EMBL/GenBank/DDBJ databases">
        <title>Nocardia macrotermitis sp. nov. and Nocardia aurantia sp. nov., isolated from the gut of the fungus growing-termite Macrotermes natalensis.</title>
        <authorList>
            <person name="Christine B."/>
            <person name="Rene B."/>
        </authorList>
    </citation>
    <scope>NUCLEOTIDE SEQUENCE [LARGE SCALE GENOMIC DNA]</scope>
    <source>
        <strain evidence="2 3">DSM 102126</strain>
    </source>
</reference>
<dbReference type="Proteomes" id="UP000431901">
    <property type="component" value="Unassembled WGS sequence"/>
</dbReference>
<dbReference type="InterPro" id="IPR051908">
    <property type="entry name" value="Ribosomal_N-acetyltransferase"/>
</dbReference>